<evidence type="ECO:0000313" key="3">
    <source>
        <dbReference type="Proteomes" id="UP001175228"/>
    </source>
</evidence>
<comment type="caution">
    <text evidence="2">The sequence shown here is derived from an EMBL/GenBank/DDBJ whole genome shotgun (WGS) entry which is preliminary data.</text>
</comment>
<protein>
    <submittedName>
        <fullName evidence="2">Uncharacterized protein</fullName>
    </submittedName>
</protein>
<keyword evidence="1" id="KW-0732">Signal</keyword>
<feature type="signal peptide" evidence="1">
    <location>
        <begin position="1"/>
        <end position="18"/>
    </location>
</feature>
<dbReference type="Proteomes" id="UP001175228">
    <property type="component" value="Unassembled WGS sequence"/>
</dbReference>
<dbReference type="AlphaFoldDB" id="A0AA39ULH9"/>
<keyword evidence="3" id="KW-1185">Reference proteome</keyword>
<dbReference type="Gene3D" id="2.60.120.260">
    <property type="entry name" value="Galactose-binding domain-like"/>
    <property type="match status" value="1"/>
</dbReference>
<sequence length="198" mass="22109">MQLLVISLFLLLFPIVSGQLINHTIDDTLGDELTGFKVQYSPGSQPLNASALVWKNALQCADCGITPDRSLSMNGTWTGATYNPISNPSLKNMSAELRFHGSAIYIYLIVSNYPEETELTSNVFCDFRIDGEIVGSYSHTTDGSYRFSYNFLAYSNASLMDDDHTFLIETTGGQLSYVIFDYALYSYVLLPHLHSFSY</sequence>
<dbReference type="EMBL" id="JAUEPU010000027">
    <property type="protein sequence ID" value="KAK0492958.1"/>
    <property type="molecule type" value="Genomic_DNA"/>
</dbReference>
<gene>
    <name evidence="2" type="ORF">EDD18DRAFT_1289886</name>
</gene>
<accession>A0AA39ULH9</accession>
<evidence type="ECO:0000256" key="1">
    <source>
        <dbReference type="SAM" id="SignalP"/>
    </source>
</evidence>
<feature type="chain" id="PRO_5041215633" evidence="1">
    <location>
        <begin position="19"/>
        <end position="198"/>
    </location>
</feature>
<name>A0AA39ULH9_9AGAR</name>
<evidence type="ECO:0000313" key="2">
    <source>
        <dbReference type="EMBL" id="KAK0492958.1"/>
    </source>
</evidence>
<reference evidence="2" key="1">
    <citation type="submission" date="2023-06" db="EMBL/GenBank/DDBJ databases">
        <authorList>
            <consortium name="Lawrence Berkeley National Laboratory"/>
            <person name="Ahrendt S."/>
            <person name="Sahu N."/>
            <person name="Indic B."/>
            <person name="Wong-Bajracharya J."/>
            <person name="Merenyi Z."/>
            <person name="Ke H.-M."/>
            <person name="Monk M."/>
            <person name="Kocsube S."/>
            <person name="Drula E."/>
            <person name="Lipzen A."/>
            <person name="Balint B."/>
            <person name="Henrissat B."/>
            <person name="Andreopoulos B."/>
            <person name="Martin F.M."/>
            <person name="Harder C.B."/>
            <person name="Rigling D."/>
            <person name="Ford K.L."/>
            <person name="Foster G.D."/>
            <person name="Pangilinan J."/>
            <person name="Papanicolaou A."/>
            <person name="Barry K."/>
            <person name="LaButti K."/>
            <person name="Viragh M."/>
            <person name="Koriabine M."/>
            <person name="Yan M."/>
            <person name="Riley R."/>
            <person name="Champramary S."/>
            <person name="Plett K.L."/>
            <person name="Tsai I.J."/>
            <person name="Slot J."/>
            <person name="Sipos G."/>
            <person name="Plett J."/>
            <person name="Nagy L.G."/>
            <person name="Grigoriev I.V."/>
        </authorList>
    </citation>
    <scope>NUCLEOTIDE SEQUENCE</scope>
    <source>
        <strain evidence="2">HWK02</strain>
    </source>
</reference>
<proteinExistence type="predicted"/>
<organism evidence="2 3">
    <name type="scientific">Armillaria luteobubalina</name>
    <dbReference type="NCBI Taxonomy" id="153913"/>
    <lineage>
        <taxon>Eukaryota</taxon>
        <taxon>Fungi</taxon>
        <taxon>Dikarya</taxon>
        <taxon>Basidiomycota</taxon>
        <taxon>Agaricomycotina</taxon>
        <taxon>Agaricomycetes</taxon>
        <taxon>Agaricomycetidae</taxon>
        <taxon>Agaricales</taxon>
        <taxon>Marasmiineae</taxon>
        <taxon>Physalacriaceae</taxon>
        <taxon>Armillaria</taxon>
    </lineage>
</organism>